<evidence type="ECO:0000256" key="7">
    <source>
        <dbReference type="ARBA" id="ARBA00022837"/>
    </source>
</evidence>
<dbReference type="InterPro" id="IPR000626">
    <property type="entry name" value="Ubiquitin-like_dom"/>
</dbReference>
<evidence type="ECO:0000256" key="9">
    <source>
        <dbReference type="ARBA" id="ARBA00023295"/>
    </source>
</evidence>
<dbReference type="InterPro" id="IPR013780">
    <property type="entry name" value="Glyco_hydro_b"/>
</dbReference>
<dbReference type="PANTHER" id="PTHR43447">
    <property type="entry name" value="ALPHA-AMYLASE"/>
    <property type="match status" value="1"/>
</dbReference>
<dbReference type="EC" id="3.2.1.1" evidence="4 11"/>
<dbReference type="PROSITE" id="PS50053">
    <property type="entry name" value="UBIQUITIN_2"/>
    <property type="match status" value="1"/>
</dbReference>
<dbReference type="InterPro" id="IPR006046">
    <property type="entry name" value="Alpha_amylase"/>
</dbReference>
<comment type="similarity">
    <text evidence="3 10">Belongs to the glycosyl hydrolase 13 family.</text>
</comment>
<protein>
    <recommendedName>
        <fullName evidence="4 11">Alpha-amylase</fullName>
        <ecNumber evidence="4 11">3.2.1.1</ecNumber>
    </recommendedName>
</protein>
<reference evidence="13 14" key="1">
    <citation type="submission" date="2024-02" db="EMBL/GenBank/DDBJ databases">
        <authorList>
            <person name="Chen Y."/>
            <person name="Shah S."/>
            <person name="Dougan E. K."/>
            <person name="Thang M."/>
            <person name="Chan C."/>
        </authorList>
    </citation>
    <scope>NUCLEOTIDE SEQUENCE [LARGE SCALE GENOMIC DNA]</scope>
</reference>
<dbReference type="PRINTS" id="PR00110">
    <property type="entry name" value="ALPHAAMYLASE"/>
</dbReference>
<evidence type="ECO:0000256" key="1">
    <source>
        <dbReference type="ARBA" id="ARBA00000548"/>
    </source>
</evidence>
<dbReference type="SUPFAM" id="SSF51445">
    <property type="entry name" value="(Trans)glycosidases"/>
    <property type="match status" value="1"/>
</dbReference>
<dbReference type="CDD" id="cd17039">
    <property type="entry name" value="Ubl_ubiquitin_like"/>
    <property type="match status" value="1"/>
</dbReference>
<feature type="domain" description="Ubiquitin-like" evidence="12">
    <location>
        <begin position="23"/>
        <end position="84"/>
    </location>
</feature>
<keyword evidence="8 11" id="KW-0119">Carbohydrate metabolism</keyword>
<dbReference type="InterPro" id="IPR029071">
    <property type="entry name" value="Ubiquitin-like_domsf"/>
</dbReference>
<dbReference type="Pfam" id="PF00128">
    <property type="entry name" value="Alpha-amylase"/>
    <property type="match status" value="1"/>
</dbReference>
<dbReference type="SUPFAM" id="SSF54236">
    <property type="entry name" value="Ubiquitin-like"/>
    <property type="match status" value="1"/>
</dbReference>
<dbReference type="Proteomes" id="UP001642484">
    <property type="component" value="Unassembled WGS sequence"/>
</dbReference>
<evidence type="ECO:0000256" key="6">
    <source>
        <dbReference type="ARBA" id="ARBA00022801"/>
    </source>
</evidence>
<dbReference type="SUPFAM" id="SSF51011">
    <property type="entry name" value="Glycosyl hydrolase domain"/>
    <property type="match status" value="1"/>
</dbReference>
<dbReference type="InterPro" id="IPR006047">
    <property type="entry name" value="GH13_cat_dom"/>
</dbReference>
<evidence type="ECO:0000256" key="3">
    <source>
        <dbReference type="ARBA" id="ARBA00008061"/>
    </source>
</evidence>
<evidence type="ECO:0000313" key="13">
    <source>
        <dbReference type="EMBL" id="CAK9066807.1"/>
    </source>
</evidence>
<dbReference type="Gene3D" id="3.10.20.90">
    <property type="entry name" value="Phosphatidylinositol 3-kinase Catalytic Subunit, Chain A, domain 1"/>
    <property type="match status" value="1"/>
</dbReference>
<dbReference type="InterPro" id="IPR017853">
    <property type="entry name" value="GH"/>
</dbReference>
<accession>A0ABP0NSP6</accession>
<keyword evidence="7" id="KW-0106">Calcium</keyword>
<keyword evidence="5" id="KW-0479">Metal-binding</keyword>
<evidence type="ECO:0000256" key="2">
    <source>
        <dbReference type="ARBA" id="ARBA00001913"/>
    </source>
</evidence>
<dbReference type="EMBL" id="CAXAMN010022140">
    <property type="protein sequence ID" value="CAK9066807.1"/>
    <property type="molecule type" value="Genomic_DNA"/>
</dbReference>
<dbReference type="Gene3D" id="3.20.20.80">
    <property type="entry name" value="Glycosidases"/>
    <property type="match status" value="1"/>
</dbReference>
<comment type="caution">
    <text evidence="13">The sequence shown here is derived from an EMBL/GenBank/DDBJ whole genome shotgun (WGS) entry which is preliminary data.</text>
</comment>
<evidence type="ECO:0000256" key="8">
    <source>
        <dbReference type="ARBA" id="ARBA00023277"/>
    </source>
</evidence>
<evidence type="ECO:0000256" key="5">
    <source>
        <dbReference type="ARBA" id="ARBA00022723"/>
    </source>
</evidence>
<dbReference type="Pfam" id="PF02806">
    <property type="entry name" value="Alpha-amylase_C"/>
    <property type="match status" value="1"/>
</dbReference>
<dbReference type="CDD" id="cd11317">
    <property type="entry name" value="AmyAc_bac_euk_AmyA"/>
    <property type="match status" value="1"/>
</dbReference>
<dbReference type="Pfam" id="PF13475">
    <property type="entry name" value="DUF4116"/>
    <property type="match status" value="3"/>
</dbReference>
<dbReference type="SMART" id="SM00632">
    <property type="entry name" value="Aamy_C"/>
    <property type="match status" value="1"/>
</dbReference>
<gene>
    <name evidence="13" type="ORF">CCMP2556_LOCUS32831</name>
</gene>
<sequence length="889" mass="97819">MTADASQSEISSSTPHGSRGLEVTLVVNGLSGHLCEVQVQKDWPLRRLKEAIAKETGIQPKCQQLLHGRQVLLHDQQLLVCFGLCGPCVELNLVHRSHAQASSLGHLRRSGRPKRLLTQATRDGIALDKELVLAAVQRDPECLEVVDELWRADHDVLLECVSHDGLMLQLASEKLRDDRTIVSRAVQQDADALQYASEALRKASSIVLQAARGKPGSFEFAAEELKDDKGLLLEILALEGRLLKFASERLQADEEVVLQAVRHAGEALQWAAPVLRGSQRVAVDALAQNVEAWHHVAPPACDDQEVLMEALKMDGHLLQEMPEPVKCSKELVMMAVRSRGAALQHAAPELRRDREVVLEAVLSNCDALQYASAELQVSFDREIMMAAVSQDGHMLMYAAEPLRHGAQVYVFVHLFEWSWEDVAKECEDWLGPKGFDAVQVSPPAEHIQGTPWWTRYQPVTYNLTSRSGDEQAFAQMVQRCRGAGVKIYVDAVLNHCAASTGTSITGSSYGPRKTPIFEPKDFHHTGNDLTSNCGVSDFSDIHNVQYCDLQGLPDLCTDCEVVQDKMAAYLSHLVELGVAGVRLDAAKHIPRDDLAKIFAKVKRGDSLFKYVEVSKASTRDVVSEDLYLDVADVTEFNYYLQLDPMIADSGQMFALESFGQSGLLSGGKTVVFIDNHDTQRSQDVNAAKLTYKSGKLYLLATAFMLAHPYGYPQVMSSFHFTEYDQGPPSVPVHSESDVHCGEFQPWVCEHRWVGIANMVAWRKISAELPITHFTALGEDTISFCRGEVACVAFNRQESDDWDVELTFPLAPGEYCDVAKSDAIGCPLVKVGSDGRTALKVPSQGFVALHVGARKKEPVADSDSTLGEVQLLRRSSGKGSFTISALGVDA</sequence>
<proteinExistence type="inferred from homology"/>
<dbReference type="InterPro" id="IPR031319">
    <property type="entry name" value="A-amylase_C"/>
</dbReference>
<name>A0ABP0NSP6_9DINO</name>
<organism evidence="13 14">
    <name type="scientific">Durusdinium trenchii</name>
    <dbReference type="NCBI Taxonomy" id="1381693"/>
    <lineage>
        <taxon>Eukaryota</taxon>
        <taxon>Sar</taxon>
        <taxon>Alveolata</taxon>
        <taxon>Dinophyceae</taxon>
        <taxon>Suessiales</taxon>
        <taxon>Symbiodiniaceae</taxon>
        <taxon>Durusdinium</taxon>
    </lineage>
</organism>
<evidence type="ECO:0000313" key="14">
    <source>
        <dbReference type="Proteomes" id="UP001642484"/>
    </source>
</evidence>
<keyword evidence="9 11" id="KW-0326">Glycosidase</keyword>
<comment type="cofactor">
    <cofactor evidence="2">
        <name>Ca(2+)</name>
        <dbReference type="ChEBI" id="CHEBI:29108"/>
    </cofactor>
</comment>
<evidence type="ECO:0000259" key="12">
    <source>
        <dbReference type="PROSITE" id="PS50053"/>
    </source>
</evidence>
<dbReference type="InterPro" id="IPR006048">
    <property type="entry name" value="A-amylase/branching_C"/>
</dbReference>
<dbReference type="SMART" id="SM00642">
    <property type="entry name" value="Aamy"/>
    <property type="match status" value="1"/>
</dbReference>
<keyword evidence="14" id="KW-1185">Reference proteome</keyword>
<evidence type="ECO:0000256" key="10">
    <source>
        <dbReference type="RuleBase" id="RU003615"/>
    </source>
</evidence>
<keyword evidence="6 11" id="KW-0378">Hydrolase</keyword>
<dbReference type="InterPro" id="IPR025197">
    <property type="entry name" value="DUF4116"/>
</dbReference>
<evidence type="ECO:0000256" key="11">
    <source>
        <dbReference type="RuleBase" id="RU361134"/>
    </source>
</evidence>
<dbReference type="Gene3D" id="2.60.40.1180">
    <property type="entry name" value="Golgi alpha-mannosidase II"/>
    <property type="match status" value="1"/>
</dbReference>
<comment type="catalytic activity">
    <reaction evidence="1 11">
        <text>Endohydrolysis of (1-&gt;4)-alpha-D-glucosidic linkages in polysaccharides containing three or more (1-&gt;4)-alpha-linked D-glucose units.</text>
        <dbReference type="EC" id="3.2.1.1"/>
    </reaction>
</comment>
<evidence type="ECO:0000256" key="4">
    <source>
        <dbReference type="ARBA" id="ARBA00012595"/>
    </source>
</evidence>
<dbReference type="Pfam" id="PF00240">
    <property type="entry name" value="ubiquitin"/>
    <property type="match status" value="1"/>
</dbReference>